<feature type="region of interest" description="Disordered" evidence="1">
    <location>
        <begin position="194"/>
        <end position="214"/>
    </location>
</feature>
<dbReference type="Proteomes" id="UP000094385">
    <property type="component" value="Unassembled WGS sequence"/>
</dbReference>
<organism evidence="3 4">
    <name type="scientific">Lipomyces starkeyi NRRL Y-11557</name>
    <dbReference type="NCBI Taxonomy" id="675824"/>
    <lineage>
        <taxon>Eukaryota</taxon>
        <taxon>Fungi</taxon>
        <taxon>Dikarya</taxon>
        <taxon>Ascomycota</taxon>
        <taxon>Saccharomycotina</taxon>
        <taxon>Lipomycetes</taxon>
        <taxon>Lipomycetales</taxon>
        <taxon>Lipomycetaceae</taxon>
        <taxon>Lipomyces</taxon>
    </lineage>
</organism>
<protein>
    <recommendedName>
        <fullName evidence="2">CBM21 domain-containing protein</fullName>
    </recommendedName>
</protein>
<feature type="compositionally biased region" description="Polar residues" evidence="1">
    <location>
        <begin position="792"/>
        <end position="804"/>
    </location>
</feature>
<sequence length="853" mass="92683">MPYTPPASSPVVSVSPGALQTHGGQHSQNQPPPNTDLLPPSLHSQNSSPTVFYLNGPGAVPRSASFLRKQPRSSPQKPYYYTQQNSRMFTASTVADANAAANEPPASPSTSADNHGLSQSNNPSSRPSAKHIESSDADDEDEDSSANGSSTTSSPTSTDDDEIEDNDDDAATIVAGRPSRRIKNLVALQEAMMHMPPQRRQVSPSRTTESESALPVIMSSKSMLDLRVSSSAVDDTDLDDHPAPRMVRKKSGELVKPSLKSRRPSSVPSTPTYPKNVHFDTHLEHVRHFLQAERPAAVSNEASPVDEKDDDFFPWMPRSLHRRNQLAGDEDDDIDSMPERSPSPSTLYDWELVLPNFPEHPNENAVVFVERVFLSADQRSLLGHVAVKNLAFMKWVAAKFTVDYWKTVSEVGADFTDVLPGRLPRPPQGYDRFTFSIKLQDFSKLEHKTLFFCVRYNVNGEEYWDSNNSHNYQVEFRRTLKRSFQQPAREYAMYDRYERRSSDSAVEGSSSVGYPSTDSAIGSIPASFLSSTGLPPPPFAGSSPSSVFSRPAPVFTFTAQSKPPRPDPLDYSFDSYYTSRKATSSSPDSRGLTTFSETSPSSKIKTSRPPTPVELVPPVGRPFTSRYDFRASLNAVLTSSSPSSNSTSSSSSFDTIVASTPLNRTTNGKRGFSFGSRRYNVINTVSNSDSPNASPCDTGSPMSDMPAVMKTGIGRGSGPSSEDLRHVNDQLAGIGLDASDSTPGRIVQEKPAIDSTSYQVFLDNYCFFQGPHRPATSSSTSLSPAHPTIVSSLAQSAPQSNAHPRTSARFYLGALRSTSPSPSPENESPFEPAVMDIAPDSLPGPAATTPTAV</sequence>
<feature type="region of interest" description="Disordered" evidence="1">
    <location>
        <begin position="231"/>
        <end position="274"/>
    </location>
</feature>
<feature type="compositionally biased region" description="Low complexity" evidence="1">
    <location>
        <begin position="817"/>
        <end position="832"/>
    </location>
</feature>
<feature type="region of interest" description="Disordered" evidence="1">
    <location>
        <begin position="792"/>
        <end position="853"/>
    </location>
</feature>
<keyword evidence="4" id="KW-1185">Reference proteome</keyword>
<feature type="region of interest" description="Disordered" evidence="1">
    <location>
        <begin position="580"/>
        <end position="619"/>
    </location>
</feature>
<evidence type="ECO:0000313" key="3">
    <source>
        <dbReference type="EMBL" id="ODQ76312.1"/>
    </source>
</evidence>
<dbReference type="Pfam" id="PF03370">
    <property type="entry name" value="CBM_21"/>
    <property type="match status" value="1"/>
</dbReference>
<dbReference type="PANTHER" id="PTHR12307:SF36">
    <property type="entry name" value="GLYCOGEN-BINDING SUBUNIT 76A"/>
    <property type="match status" value="1"/>
</dbReference>
<feature type="compositionally biased region" description="Low complexity" evidence="1">
    <location>
        <begin position="90"/>
        <end position="112"/>
    </location>
</feature>
<evidence type="ECO:0000259" key="2">
    <source>
        <dbReference type="PROSITE" id="PS51159"/>
    </source>
</evidence>
<dbReference type="AlphaFoldDB" id="A0A1E3QGU4"/>
<feature type="compositionally biased region" description="Polar residues" evidence="1">
    <location>
        <begin position="116"/>
        <end position="127"/>
    </location>
</feature>
<dbReference type="Gene3D" id="2.60.40.2440">
    <property type="entry name" value="Carbohydrate binding type-21 domain"/>
    <property type="match status" value="1"/>
</dbReference>
<proteinExistence type="predicted"/>
<dbReference type="GO" id="GO:0005979">
    <property type="term" value="P:regulation of glycogen biosynthetic process"/>
    <property type="evidence" value="ECO:0007669"/>
    <property type="project" value="TreeGrafter"/>
</dbReference>
<dbReference type="PANTHER" id="PTHR12307">
    <property type="entry name" value="PROTEIN PHOSPHATASE 1 REGULATORY SUBUNIT"/>
    <property type="match status" value="1"/>
</dbReference>
<feature type="compositionally biased region" description="Low complexity" evidence="1">
    <location>
        <begin position="264"/>
        <end position="274"/>
    </location>
</feature>
<feature type="compositionally biased region" description="Polar residues" evidence="1">
    <location>
        <begin position="200"/>
        <end position="211"/>
    </location>
</feature>
<feature type="compositionally biased region" description="Polar residues" evidence="1">
    <location>
        <begin position="580"/>
        <end position="604"/>
    </location>
</feature>
<evidence type="ECO:0000256" key="1">
    <source>
        <dbReference type="SAM" id="MobiDB-lite"/>
    </source>
</evidence>
<evidence type="ECO:0000313" key="4">
    <source>
        <dbReference type="Proteomes" id="UP000094385"/>
    </source>
</evidence>
<dbReference type="InterPro" id="IPR038175">
    <property type="entry name" value="CBM21_dom_sf"/>
</dbReference>
<dbReference type="GO" id="GO:0000164">
    <property type="term" value="C:protein phosphatase type 1 complex"/>
    <property type="evidence" value="ECO:0007669"/>
    <property type="project" value="TreeGrafter"/>
</dbReference>
<feature type="compositionally biased region" description="Polar residues" evidence="1">
    <location>
        <begin position="72"/>
        <end position="89"/>
    </location>
</feature>
<dbReference type="OrthoDB" id="1881at2759"/>
<gene>
    <name evidence="3" type="ORF">LIPSTDRAFT_254</name>
</gene>
<name>A0A1E3QGU4_LIPST</name>
<reference evidence="3 4" key="1">
    <citation type="journal article" date="2016" name="Proc. Natl. Acad. Sci. U.S.A.">
        <title>Comparative genomics of biotechnologically important yeasts.</title>
        <authorList>
            <person name="Riley R."/>
            <person name="Haridas S."/>
            <person name="Wolfe K.H."/>
            <person name="Lopes M.R."/>
            <person name="Hittinger C.T."/>
            <person name="Goeker M."/>
            <person name="Salamov A.A."/>
            <person name="Wisecaver J.H."/>
            <person name="Long T.M."/>
            <person name="Calvey C.H."/>
            <person name="Aerts A.L."/>
            <person name="Barry K.W."/>
            <person name="Choi C."/>
            <person name="Clum A."/>
            <person name="Coughlan A.Y."/>
            <person name="Deshpande S."/>
            <person name="Douglass A.P."/>
            <person name="Hanson S.J."/>
            <person name="Klenk H.-P."/>
            <person name="LaButti K.M."/>
            <person name="Lapidus A."/>
            <person name="Lindquist E.A."/>
            <person name="Lipzen A.M."/>
            <person name="Meier-Kolthoff J.P."/>
            <person name="Ohm R.A."/>
            <person name="Otillar R.P."/>
            <person name="Pangilinan J.L."/>
            <person name="Peng Y."/>
            <person name="Rokas A."/>
            <person name="Rosa C.A."/>
            <person name="Scheuner C."/>
            <person name="Sibirny A.A."/>
            <person name="Slot J.C."/>
            <person name="Stielow J.B."/>
            <person name="Sun H."/>
            <person name="Kurtzman C.P."/>
            <person name="Blackwell M."/>
            <person name="Grigoriev I.V."/>
            <person name="Jeffries T.W."/>
        </authorList>
    </citation>
    <scope>NUCLEOTIDE SEQUENCE [LARGE SCALE GENOMIC DNA]</scope>
    <source>
        <strain evidence="3 4">NRRL Y-11557</strain>
    </source>
</reference>
<accession>A0A1E3QGU4</accession>
<dbReference type="GO" id="GO:2001069">
    <property type="term" value="F:glycogen binding"/>
    <property type="evidence" value="ECO:0007669"/>
    <property type="project" value="TreeGrafter"/>
</dbReference>
<dbReference type="GO" id="GO:0008157">
    <property type="term" value="F:protein phosphatase 1 binding"/>
    <property type="evidence" value="ECO:0007669"/>
    <property type="project" value="TreeGrafter"/>
</dbReference>
<feature type="region of interest" description="Disordered" evidence="1">
    <location>
        <begin position="1"/>
        <end position="165"/>
    </location>
</feature>
<dbReference type="EMBL" id="KV454289">
    <property type="protein sequence ID" value="ODQ76312.1"/>
    <property type="molecule type" value="Genomic_DNA"/>
</dbReference>
<dbReference type="InterPro" id="IPR050782">
    <property type="entry name" value="PP1_regulatory_subunit_3"/>
</dbReference>
<dbReference type="PROSITE" id="PS51159">
    <property type="entry name" value="CBM21"/>
    <property type="match status" value="1"/>
</dbReference>
<feature type="compositionally biased region" description="Acidic residues" evidence="1">
    <location>
        <begin position="135"/>
        <end position="144"/>
    </location>
</feature>
<feature type="domain" description="CBM21" evidence="2">
    <location>
        <begin position="358"/>
        <end position="475"/>
    </location>
</feature>
<feature type="compositionally biased region" description="Low complexity" evidence="1">
    <location>
        <begin position="145"/>
        <end position="157"/>
    </location>
</feature>
<dbReference type="InterPro" id="IPR005036">
    <property type="entry name" value="CBM21_dom"/>
</dbReference>
<dbReference type="STRING" id="675824.A0A1E3QGU4"/>